<proteinExistence type="predicted"/>
<evidence type="ECO:0008006" key="4">
    <source>
        <dbReference type="Google" id="ProtNLM"/>
    </source>
</evidence>
<keyword evidence="1" id="KW-0732">Signal</keyword>
<evidence type="ECO:0000313" key="3">
    <source>
        <dbReference type="Proteomes" id="UP000886520"/>
    </source>
</evidence>
<evidence type="ECO:0000313" key="2">
    <source>
        <dbReference type="EMBL" id="KAI5070029.1"/>
    </source>
</evidence>
<protein>
    <recommendedName>
        <fullName evidence="4">Secreted protein</fullName>
    </recommendedName>
</protein>
<feature type="signal peptide" evidence="1">
    <location>
        <begin position="1"/>
        <end position="21"/>
    </location>
</feature>
<feature type="chain" id="PRO_5039308722" description="Secreted protein" evidence="1">
    <location>
        <begin position="22"/>
        <end position="177"/>
    </location>
</feature>
<sequence>MGARKSLKVIVFCVFQRSALAVFLRTAVDLVGLLDDIDISEAYTLLESVLEASWAVFSSCFEEESTCGCVSVPIQSWSLASLIRGVPCPLRRALIGVFKLFLTASPCSPRVPSWTVLTGPYGNKGAYYTYVQQSLGLARGCGTDGYASPSGGGLYYYTWNSRRVAKDRPQGVYFPFA</sequence>
<evidence type="ECO:0000256" key="1">
    <source>
        <dbReference type="SAM" id="SignalP"/>
    </source>
</evidence>
<comment type="caution">
    <text evidence="2">The sequence shown here is derived from an EMBL/GenBank/DDBJ whole genome shotgun (WGS) entry which is preliminary data.</text>
</comment>
<reference evidence="2" key="1">
    <citation type="submission" date="2021-01" db="EMBL/GenBank/DDBJ databases">
        <title>Adiantum capillus-veneris genome.</title>
        <authorList>
            <person name="Fang Y."/>
            <person name="Liao Q."/>
        </authorList>
    </citation>
    <scope>NUCLEOTIDE SEQUENCE</scope>
    <source>
        <strain evidence="2">H3</strain>
        <tissue evidence="2">Leaf</tissue>
    </source>
</reference>
<dbReference type="OrthoDB" id="10635277at2759"/>
<keyword evidence="3" id="KW-1185">Reference proteome</keyword>
<dbReference type="AlphaFoldDB" id="A0A9D4ZCE1"/>
<accession>A0A9D4ZCE1</accession>
<organism evidence="2 3">
    <name type="scientific">Adiantum capillus-veneris</name>
    <name type="common">Maidenhair fern</name>
    <dbReference type="NCBI Taxonomy" id="13818"/>
    <lineage>
        <taxon>Eukaryota</taxon>
        <taxon>Viridiplantae</taxon>
        <taxon>Streptophyta</taxon>
        <taxon>Embryophyta</taxon>
        <taxon>Tracheophyta</taxon>
        <taxon>Polypodiopsida</taxon>
        <taxon>Polypodiidae</taxon>
        <taxon>Polypodiales</taxon>
        <taxon>Pteridineae</taxon>
        <taxon>Pteridaceae</taxon>
        <taxon>Vittarioideae</taxon>
        <taxon>Adiantum</taxon>
    </lineage>
</organism>
<dbReference type="Proteomes" id="UP000886520">
    <property type="component" value="Chromosome 14"/>
</dbReference>
<gene>
    <name evidence="2" type="ORF">GOP47_0014372</name>
</gene>
<name>A0A9D4ZCE1_ADICA</name>
<dbReference type="EMBL" id="JABFUD020000014">
    <property type="protein sequence ID" value="KAI5070029.1"/>
    <property type="molecule type" value="Genomic_DNA"/>
</dbReference>